<evidence type="ECO:0008006" key="2">
    <source>
        <dbReference type="Google" id="ProtNLM"/>
    </source>
</evidence>
<proteinExistence type="predicted"/>
<dbReference type="SUPFAM" id="SSF109998">
    <property type="entry name" value="Triger factor/SurA peptide-binding domain-like"/>
    <property type="match status" value="1"/>
</dbReference>
<name>A0A381UAW2_9ZZZZ</name>
<sequence>MFWIFHIGIFVIYFCLTSCTVETTDSELNVLAKVGSRTITLQDFIRRAEYSIRPLYCRQENYIHKKIILNSLIAEKLFALEAEKAKVDLLDYGFFQSFIRGRSEQAMRQLHYYEEFYKQVELDS</sequence>
<reference evidence="1" key="1">
    <citation type="submission" date="2018-05" db="EMBL/GenBank/DDBJ databases">
        <authorList>
            <person name="Lanie J.A."/>
            <person name="Ng W.-L."/>
            <person name="Kazmierczak K.M."/>
            <person name="Andrzejewski T.M."/>
            <person name="Davidsen T.M."/>
            <person name="Wayne K.J."/>
            <person name="Tettelin H."/>
            <person name="Glass J.I."/>
            <person name="Rusch D."/>
            <person name="Podicherti R."/>
            <person name="Tsui H.-C.T."/>
            <person name="Winkler M.E."/>
        </authorList>
    </citation>
    <scope>NUCLEOTIDE SEQUENCE</scope>
</reference>
<organism evidence="1">
    <name type="scientific">marine metagenome</name>
    <dbReference type="NCBI Taxonomy" id="408172"/>
    <lineage>
        <taxon>unclassified sequences</taxon>
        <taxon>metagenomes</taxon>
        <taxon>ecological metagenomes</taxon>
    </lineage>
</organism>
<dbReference type="EMBL" id="UINC01006082">
    <property type="protein sequence ID" value="SVA25362.1"/>
    <property type="molecule type" value="Genomic_DNA"/>
</dbReference>
<dbReference type="InterPro" id="IPR027304">
    <property type="entry name" value="Trigger_fact/SurA_dom_sf"/>
</dbReference>
<evidence type="ECO:0000313" key="1">
    <source>
        <dbReference type="EMBL" id="SVA25362.1"/>
    </source>
</evidence>
<dbReference type="AlphaFoldDB" id="A0A381UAW2"/>
<accession>A0A381UAW2</accession>
<protein>
    <recommendedName>
        <fullName evidence="2">PpiC domain-containing protein</fullName>
    </recommendedName>
</protein>
<gene>
    <name evidence="1" type="ORF">METZ01_LOCUS78216</name>
</gene>
<feature type="non-terminal residue" evidence="1">
    <location>
        <position position="124"/>
    </location>
</feature>